<dbReference type="Proteomes" id="UP000821853">
    <property type="component" value="Unassembled WGS sequence"/>
</dbReference>
<dbReference type="VEuPathDB" id="VectorBase:HLOH_054168"/>
<keyword evidence="2" id="KW-1185">Reference proteome</keyword>
<comment type="caution">
    <text evidence="1">The sequence shown here is derived from an EMBL/GenBank/DDBJ whole genome shotgun (WGS) entry which is preliminary data.</text>
</comment>
<dbReference type="AlphaFoldDB" id="A0A9J6GXM3"/>
<evidence type="ECO:0000313" key="2">
    <source>
        <dbReference type="Proteomes" id="UP000821853"/>
    </source>
</evidence>
<name>A0A9J6GXM3_HAELO</name>
<accession>A0A9J6GXM3</accession>
<reference evidence="1 2" key="1">
    <citation type="journal article" date="2020" name="Cell">
        <title>Large-Scale Comparative Analyses of Tick Genomes Elucidate Their Genetic Diversity and Vector Capacities.</title>
        <authorList>
            <consortium name="Tick Genome and Microbiome Consortium (TIGMIC)"/>
            <person name="Jia N."/>
            <person name="Wang J."/>
            <person name="Shi W."/>
            <person name="Du L."/>
            <person name="Sun Y."/>
            <person name="Zhan W."/>
            <person name="Jiang J.F."/>
            <person name="Wang Q."/>
            <person name="Zhang B."/>
            <person name="Ji P."/>
            <person name="Bell-Sakyi L."/>
            <person name="Cui X.M."/>
            <person name="Yuan T.T."/>
            <person name="Jiang B.G."/>
            <person name="Yang W.F."/>
            <person name="Lam T.T."/>
            <person name="Chang Q.C."/>
            <person name="Ding S.J."/>
            <person name="Wang X.J."/>
            <person name="Zhu J.G."/>
            <person name="Ruan X.D."/>
            <person name="Zhao L."/>
            <person name="Wei J.T."/>
            <person name="Ye R.Z."/>
            <person name="Que T.C."/>
            <person name="Du C.H."/>
            <person name="Zhou Y.H."/>
            <person name="Cheng J.X."/>
            <person name="Dai P.F."/>
            <person name="Guo W.B."/>
            <person name="Han X.H."/>
            <person name="Huang E.J."/>
            <person name="Li L.F."/>
            <person name="Wei W."/>
            <person name="Gao Y.C."/>
            <person name="Liu J.Z."/>
            <person name="Shao H.Z."/>
            <person name="Wang X."/>
            <person name="Wang C.C."/>
            <person name="Yang T.C."/>
            <person name="Huo Q.B."/>
            <person name="Li W."/>
            <person name="Chen H.Y."/>
            <person name="Chen S.E."/>
            <person name="Zhou L.G."/>
            <person name="Ni X.B."/>
            <person name="Tian J.H."/>
            <person name="Sheng Y."/>
            <person name="Liu T."/>
            <person name="Pan Y.S."/>
            <person name="Xia L.Y."/>
            <person name="Li J."/>
            <person name="Zhao F."/>
            <person name="Cao W.C."/>
        </authorList>
    </citation>
    <scope>NUCLEOTIDE SEQUENCE [LARGE SCALE GENOMIC DNA]</scope>
    <source>
        <strain evidence="1">HaeL-2018</strain>
    </source>
</reference>
<organism evidence="1 2">
    <name type="scientific">Haemaphysalis longicornis</name>
    <name type="common">Bush tick</name>
    <dbReference type="NCBI Taxonomy" id="44386"/>
    <lineage>
        <taxon>Eukaryota</taxon>
        <taxon>Metazoa</taxon>
        <taxon>Ecdysozoa</taxon>
        <taxon>Arthropoda</taxon>
        <taxon>Chelicerata</taxon>
        <taxon>Arachnida</taxon>
        <taxon>Acari</taxon>
        <taxon>Parasitiformes</taxon>
        <taxon>Ixodida</taxon>
        <taxon>Ixodoidea</taxon>
        <taxon>Ixodidae</taxon>
        <taxon>Haemaphysalinae</taxon>
        <taxon>Haemaphysalis</taxon>
    </lineage>
</organism>
<proteinExistence type="predicted"/>
<protein>
    <submittedName>
        <fullName evidence="1">Uncharacterized protein</fullName>
    </submittedName>
</protein>
<dbReference type="EMBL" id="JABSTR010000009">
    <property type="protein sequence ID" value="KAH9379135.1"/>
    <property type="molecule type" value="Genomic_DNA"/>
</dbReference>
<sequence length="115" mass="13018">MADNFRRVQDRIPGKVLAKAIKFCESAGHTELARCVKNSKTLTLTPFFTAKTHKTKCSFRDIGTERGAWQRCLGVYLQWSLSVLTLEVPFLVRSPVEVTTRPCQFPRPVSCAFLI</sequence>
<gene>
    <name evidence="1" type="ORF">HPB48_007303</name>
</gene>
<evidence type="ECO:0000313" key="1">
    <source>
        <dbReference type="EMBL" id="KAH9379135.1"/>
    </source>
</evidence>